<dbReference type="Gene3D" id="3.10.180.10">
    <property type="entry name" value="2,3-Dihydroxybiphenyl 1,2-Dioxygenase, domain 1"/>
    <property type="match status" value="1"/>
</dbReference>
<reference evidence="2" key="1">
    <citation type="submission" date="2020-12" db="EMBL/GenBank/DDBJ databases">
        <title>Vagococcus allomyrinae sp. nov. and Enterococcus lavae sp. nov., isolated from the larvae of Allomyrina dichotoma.</title>
        <authorList>
            <person name="Lee S.D."/>
        </authorList>
    </citation>
    <scope>NUCLEOTIDE SEQUENCE</scope>
    <source>
        <strain evidence="2">BWB3-3</strain>
    </source>
</reference>
<dbReference type="InterPro" id="IPR029068">
    <property type="entry name" value="Glyas_Bleomycin-R_OHBP_Dase"/>
</dbReference>
<feature type="domain" description="VOC" evidence="1">
    <location>
        <begin position="2"/>
        <end position="118"/>
    </location>
</feature>
<sequence length="152" mass="17132">MKFGGVLLIVEDIAIATKYYQEVLEQQVTMDLGEHVSFENGLALQTNYGSIVGKELTTTPGANTFQLYFEVEGIQTWAERLAENSEVTFLHSIKEYPWGQRSFRIYDPSQNIIEIAESMAEVIGNLIEKGLSTEAIAKQTMCPVDYIETLRD</sequence>
<dbReference type="AlphaFoldDB" id="A0A940P6A2"/>
<comment type="caution">
    <text evidence="2">The sequence shown here is derived from an EMBL/GenBank/DDBJ whole genome shotgun (WGS) entry which is preliminary data.</text>
</comment>
<name>A0A940P6A2_9ENTE</name>
<proteinExistence type="predicted"/>
<dbReference type="InterPro" id="IPR025870">
    <property type="entry name" value="Glyoxalase-like_dom"/>
</dbReference>
<evidence type="ECO:0000313" key="2">
    <source>
        <dbReference type="EMBL" id="MBP1042409.1"/>
    </source>
</evidence>
<dbReference type="Proteomes" id="UP000674938">
    <property type="component" value="Unassembled WGS sequence"/>
</dbReference>
<gene>
    <name evidence="2" type="ORF">I6N95_15425</name>
</gene>
<dbReference type="PROSITE" id="PS51819">
    <property type="entry name" value="VOC"/>
    <property type="match status" value="1"/>
</dbReference>
<organism evidence="2 3">
    <name type="scientific">Vagococcus allomyrinae</name>
    <dbReference type="NCBI Taxonomy" id="2794353"/>
    <lineage>
        <taxon>Bacteria</taxon>
        <taxon>Bacillati</taxon>
        <taxon>Bacillota</taxon>
        <taxon>Bacilli</taxon>
        <taxon>Lactobacillales</taxon>
        <taxon>Enterococcaceae</taxon>
        <taxon>Vagococcus</taxon>
    </lineage>
</organism>
<dbReference type="EMBL" id="JAEEGA010000010">
    <property type="protein sequence ID" value="MBP1042409.1"/>
    <property type="molecule type" value="Genomic_DNA"/>
</dbReference>
<dbReference type="RefSeq" id="WP_209529564.1">
    <property type="nucleotide sequence ID" value="NZ_JAEEGA010000010.1"/>
</dbReference>
<accession>A0A940P6A2</accession>
<evidence type="ECO:0000313" key="3">
    <source>
        <dbReference type="Proteomes" id="UP000674938"/>
    </source>
</evidence>
<keyword evidence="3" id="KW-1185">Reference proteome</keyword>
<dbReference type="Pfam" id="PF12681">
    <property type="entry name" value="Glyoxalase_2"/>
    <property type="match status" value="1"/>
</dbReference>
<dbReference type="SUPFAM" id="SSF54593">
    <property type="entry name" value="Glyoxalase/Bleomycin resistance protein/Dihydroxybiphenyl dioxygenase"/>
    <property type="match status" value="1"/>
</dbReference>
<dbReference type="InterPro" id="IPR037523">
    <property type="entry name" value="VOC_core"/>
</dbReference>
<evidence type="ECO:0000259" key="1">
    <source>
        <dbReference type="PROSITE" id="PS51819"/>
    </source>
</evidence>
<protein>
    <submittedName>
        <fullName evidence="2">Glyoxalase/bleomycin resistance/dioxygenase family protein</fullName>
    </submittedName>
</protein>